<feature type="binding site" evidence="10">
    <location>
        <position position="13"/>
    </location>
    <ligand>
        <name>ADP</name>
        <dbReference type="ChEBI" id="CHEBI:456216"/>
    </ligand>
</feature>
<comment type="similarity">
    <text evidence="2 10 11">Belongs to the FGGY kinase family.</text>
</comment>
<dbReference type="Pfam" id="PF00370">
    <property type="entry name" value="FGGY_N"/>
    <property type="match status" value="1"/>
</dbReference>
<dbReference type="GO" id="GO:0004370">
    <property type="term" value="F:glycerol kinase activity"/>
    <property type="evidence" value="ECO:0007669"/>
    <property type="project" value="UniProtKB-UniRule"/>
</dbReference>
<keyword evidence="7 10" id="KW-0067">ATP-binding</keyword>
<feature type="domain" description="Carbohydrate kinase FGGY N-terminal" evidence="12">
    <location>
        <begin position="5"/>
        <end position="252"/>
    </location>
</feature>
<dbReference type="InterPro" id="IPR000577">
    <property type="entry name" value="Carb_kinase_FGGY"/>
</dbReference>
<feature type="binding site" evidence="10">
    <location>
        <position position="15"/>
    </location>
    <ligand>
        <name>ATP</name>
        <dbReference type="ChEBI" id="CHEBI:30616"/>
    </ligand>
</feature>
<dbReference type="Gene3D" id="3.30.420.40">
    <property type="match status" value="2"/>
</dbReference>
<dbReference type="InterPro" id="IPR005999">
    <property type="entry name" value="Glycerol_kin"/>
</dbReference>
<dbReference type="EMBL" id="JAGGLR010000002">
    <property type="protein sequence ID" value="MBP2059869.1"/>
    <property type="molecule type" value="Genomic_DNA"/>
</dbReference>
<dbReference type="PANTHER" id="PTHR10196">
    <property type="entry name" value="SUGAR KINASE"/>
    <property type="match status" value="1"/>
</dbReference>
<dbReference type="PANTHER" id="PTHR10196:SF69">
    <property type="entry name" value="GLYCEROL KINASE"/>
    <property type="match status" value="1"/>
</dbReference>
<feature type="binding site" evidence="10">
    <location>
        <position position="245"/>
    </location>
    <ligand>
        <name>glycerol</name>
        <dbReference type="ChEBI" id="CHEBI:17754"/>
    </ligand>
</feature>
<dbReference type="PIRSF" id="PIRSF000538">
    <property type="entry name" value="GlpK"/>
    <property type="match status" value="1"/>
</dbReference>
<feature type="binding site" evidence="10">
    <location>
        <position position="135"/>
    </location>
    <ligand>
        <name>glycerol</name>
        <dbReference type="ChEBI" id="CHEBI:17754"/>
    </ligand>
</feature>
<reference evidence="14" key="1">
    <citation type="submission" date="2014-05" db="EMBL/GenBank/DDBJ databases">
        <authorList>
            <person name="Horn Fabian"/>
        </authorList>
    </citation>
    <scope>NUCLEOTIDE SEQUENCE</scope>
</reference>
<evidence type="ECO:0000256" key="4">
    <source>
        <dbReference type="ARBA" id="ARBA00022741"/>
    </source>
</evidence>
<feature type="binding site" evidence="10">
    <location>
        <position position="13"/>
    </location>
    <ligand>
        <name>sn-glycerol 3-phosphate</name>
        <dbReference type="ChEBI" id="CHEBI:57597"/>
    </ligand>
</feature>
<comment type="caution">
    <text evidence="10">Lacks conserved residue(s) required for the propagation of feature annotation.</text>
</comment>
<comment type="catalytic activity">
    <reaction evidence="8 10">
        <text>glycerol + ATP = sn-glycerol 3-phosphate + ADP + H(+)</text>
        <dbReference type="Rhea" id="RHEA:21644"/>
        <dbReference type="ChEBI" id="CHEBI:15378"/>
        <dbReference type="ChEBI" id="CHEBI:17754"/>
        <dbReference type="ChEBI" id="CHEBI:30616"/>
        <dbReference type="ChEBI" id="CHEBI:57597"/>
        <dbReference type="ChEBI" id="CHEBI:456216"/>
        <dbReference type="EC" id="2.7.1.30"/>
    </reaction>
</comment>
<feature type="binding site" evidence="10">
    <location>
        <position position="314"/>
    </location>
    <ligand>
        <name>ATP</name>
        <dbReference type="ChEBI" id="CHEBI:30616"/>
    </ligand>
</feature>
<evidence type="ECO:0000256" key="1">
    <source>
        <dbReference type="ARBA" id="ARBA00005190"/>
    </source>
</evidence>
<dbReference type="PROSITE" id="PS00445">
    <property type="entry name" value="FGGY_KINASES_2"/>
    <property type="match status" value="1"/>
</dbReference>
<feature type="binding site" evidence="10">
    <location>
        <position position="245"/>
    </location>
    <ligand>
        <name>sn-glycerol 3-phosphate</name>
        <dbReference type="ChEBI" id="CHEBI:57597"/>
    </ligand>
</feature>
<feature type="binding site" evidence="10">
    <location>
        <position position="411"/>
    </location>
    <ligand>
        <name>ATP</name>
        <dbReference type="ChEBI" id="CHEBI:30616"/>
    </ligand>
</feature>
<dbReference type="HAMAP" id="MF_00186">
    <property type="entry name" value="Glycerol_kin"/>
    <property type="match status" value="1"/>
</dbReference>
<dbReference type="InterPro" id="IPR018484">
    <property type="entry name" value="FGGY_N"/>
</dbReference>
<reference evidence="15 16" key="2">
    <citation type="submission" date="2021-03" db="EMBL/GenBank/DDBJ databases">
        <title>Genomic Encyclopedia of Type Strains, Phase IV (KMG-IV): sequencing the most valuable type-strain genomes for metagenomic binning, comparative biology and taxonomic classification.</title>
        <authorList>
            <person name="Goeker M."/>
        </authorList>
    </citation>
    <scope>NUCLEOTIDE SEQUENCE [LARGE SCALE GENOMIC DNA]</scope>
    <source>
        <strain evidence="15 16">DSM 41954</strain>
    </source>
</reference>
<keyword evidence="4 10" id="KW-0547">Nucleotide-binding</keyword>
<dbReference type="PROSITE" id="PS00933">
    <property type="entry name" value="FGGY_KINASES_1"/>
    <property type="match status" value="1"/>
</dbReference>
<dbReference type="NCBIfam" id="NF000756">
    <property type="entry name" value="PRK00047.1"/>
    <property type="match status" value="1"/>
</dbReference>
<keyword evidence="16" id="KW-1185">Reference proteome</keyword>
<evidence type="ECO:0000313" key="16">
    <source>
        <dbReference type="Proteomes" id="UP000756710"/>
    </source>
</evidence>
<dbReference type="UniPathway" id="UPA00618">
    <property type="reaction ID" value="UER00672"/>
</dbReference>
<dbReference type="EMBL" id="LK022848">
    <property type="protein sequence ID" value="CDR14665.1"/>
    <property type="molecule type" value="Genomic_DNA"/>
</dbReference>
<evidence type="ECO:0000256" key="10">
    <source>
        <dbReference type="HAMAP-Rule" id="MF_00186"/>
    </source>
</evidence>
<name>A0A061A1H3_9ACTN</name>
<evidence type="ECO:0000259" key="12">
    <source>
        <dbReference type="Pfam" id="PF00370"/>
    </source>
</evidence>
<dbReference type="EC" id="2.7.1.30" evidence="10"/>
<evidence type="ECO:0000313" key="14">
    <source>
        <dbReference type="EMBL" id="CDR14665.1"/>
    </source>
</evidence>
<dbReference type="GO" id="GO:0005829">
    <property type="term" value="C:cytosol"/>
    <property type="evidence" value="ECO:0007669"/>
    <property type="project" value="TreeGrafter"/>
</dbReference>
<dbReference type="SUPFAM" id="SSF53067">
    <property type="entry name" value="Actin-like ATPase domain"/>
    <property type="match status" value="2"/>
</dbReference>
<dbReference type="Proteomes" id="UP000756710">
    <property type="component" value="Unassembled WGS sequence"/>
</dbReference>
<organism evidence="14">
    <name type="scientific">Streptomyces iranensis</name>
    <dbReference type="NCBI Taxonomy" id="576784"/>
    <lineage>
        <taxon>Bacteria</taxon>
        <taxon>Bacillati</taxon>
        <taxon>Actinomycetota</taxon>
        <taxon>Actinomycetes</taxon>
        <taxon>Kitasatosporales</taxon>
        <taxon>Streptomycetaceae</taxon>
        <taxon>Streptomyces</taxon>
        <taxon>Streptomyces violaceusniger group</taxon>
    </lineage>
</organism>
<keyword evidence="6 10" id="KW-0319">Glycerol metabolism</keyword>
<dbReference type="GO" id="GO:0005524">
    <property type="term" value="F:ATP binding"/>
    <property type="evidence" value="ECO:0007669"/>
    <property type="project" value="UniProtKB-UniRule"/>
</dbReference>
<sequence length="499" mass="54821">MTHRYVMAFDAGTTSIRAILFDKAGDIAACASQEFPQIYPQPGWVEHNPLDIWNTQVTVAKQVLAQAECGSEDIAAIGVTNQRETVVVWDRATGEPVHHAIVWQDRRTAALCEELKARGLEEYVKRTTGLIIDAYFSATKVKWILDNVPGARQRAERGELAFGTVDTWLIWNLTGGAAHVTDYTNASRTMLFDITRLDWDQRLLDELDIPREILPEVRPTSEVYGHTDESVLLGARIPVASAVGDQQGALFGQACFDPGSVKATYGTGASLVLNTGDSPVFSESGMLTTIAWGVDGGVEYALEGLIFVAAASIQWLRDELQIVYDAEDTEYAALNVPDTNGVYVVPAFVGLAAPYWDQYARGAILGLTRGASRKHVIRATLESIAYQIRDVITCMEADSGLTTREIKVDGGATANNFLMQFQADILDVPVLRPTVIESSARGAAFLAGLATGFWKDREELSGTFRLERRFDCAMDRARADKLYAGWQKAVGCARDWEEH</sequence>
<feature type="binding site" evidence="10">
    <location>
        <position position="14"/>
    </location>
    <ligand>
        <name>ATP</name>
        <dbReference type="ChEBI" id="CHEBI:30616"/>
    </ligand>
</feature>
<dbReference type="FunFam" id="3.30.420.40:FF:000007">
    <property type="entry name" value="Glycerol kinase"/>
    <property type="match status" value="1"/>
</dbReference>
<dbReference type="CDD" id="cd07786">
    <property type="entry name" value="FGGY_EcGK_like"/>
    <property type="match status" value="1"/>
</dbReference>
<gene>
    <name evidence="10" type="primary">glpK</name>
    <name evidence="15" type="ORF">J2Z30_000867</name>
    <name evidence="14" type="ORF">SIRAN8425</name>
</gene>
<feature type="binding site" evidence="10">
    <location>
        <position position="246"/>
    </location>
    <ligand>
        <name>glycerol</name>
        <dbReference type="ChEBI" id="CHEBI:17754"/>
    </ligand>
</feature>
<dbReference type="Pfam" id="PF02782">
    <property type="entry name" value="FGGY_C"/>
    <property type="match status" value="1"/>
</dbReference>
<evidence type="ECO:0000256" key="5">
    <source>
        <dbReference type="ARBA" id="ARBA00022777"/>
    </source>
</evidence>
<dbReference type="HOGENOM" id="CLU_009281_2_3_11"/>
<feature type="binding site" evidence="10">
    <location>
        <position position="411"/>
    </location>
    <ligand>
        <name>ADP</name>
        <dbReference type="ChEBI" id="CHEBI:456216"/>
    </ligand>
</feature>
<evidence type="ECO:0000256" key="7">
    <source>
        <dbReference type="ARBA" id="ARBA00022840"/>
    </source>
</evidence>
<feature type="binding site" evidence="10">
    <location>
        <position position="267"/>
    </location>
    <ligand>
        <name>ADP</name>
        <dbReference type="ChEBI" id="CHEBI:456216"/>
    </ligand>
</feature>
<feature type="binding site" evidence="10">
    <location>
        <position position="83"/>
    </location>
    <ligand>
        <name>glycerol</name>
        <dbReference type="ChEBI" id="CHEBI:17754"/>
    </ligand>
</feature>
<feature type="binding site" evidence="10">
    <location>
        <position position="84"/>
    </location>
    <ligand>
        <name>sn-glycerol 3-phosphate</name>
        <dbReference type="ChEBI" id="CHEBI:57597"/>
    </ligand>
</feature>
<evidence type="ECO:0000256" key="2">
    <source>
        <dbReference type="ARBA" id="ARBA00009156"/>
    </source>
</evidence>
<feature type="domain" description="Carbohydrate kinase FGGY C-terminal" evidence="13">
    <location>
        <begin position="262"/>
        <end position="450"/>
    </location>
</feature>
<dbReference type="RefSeq" id="WP_044578924.1">
    <property type="nucleotide sequence ID" value="NZ_BAABDR010000073.1"/>
</dbReference>
<protein>
    <recommendedName>
        <fullName evidence="10">Glycerol kinase</fullName>
        <ecNumber evidence="10">2.7.1.30</ecNumber>
    </recommendedName>
    <alternativeName>
        <fullName evidence="10">ATP:glycerol 3-phosphotransferase</fullName>
    </alternativeName>
    <alternativeName>
        <fullName evidence="10">Glycerokinase</fullName>
        <shortName evidence="10">GK</shortName>
    </alternativeName>
</protein>
<dbReference type="AlphaFoldDB" id="A0A061A1H3"/>
<keyword evidence="5 10" id="KW-0418">Kinase</keyword>
<keyword evidence="3 10" id="KW-0808">Transferase</keyword>
<feature type="binding site" evidence="10">
    <location>
        <position position="17"/>
    </location>
    <ligand>
        <name>ADP</name>
        <dbReference type="ChEBI" id="CHEBI:456216"/>
    </ligand>
</feature>
<feature type="binding site" evidence="10">
    <location>
        <position position="84"/>
    </location>
    <ligand>
        <name>glycerol</name>
        <dbReference type="ChEBI" id="CHEBI:17754"/>
    </ligand>
</feature>
<evidence type="ECO:0000313" key="15">
    <source>
        <dbReference type="EMBL" id="MBP2059869.1"/>
    </source>
</evidence>
<dbReference type="NCBIfam" id="TIGR01311">
    <property type="entry name" value="glycerol_kin"/>
    <property type="match status" value="1"/>
</dbReference>
<comment type="activity regulation">
    <text evidence="10">Inhibited by fructose 1,6-bisphosphate (FBP).</text>
</comment>
<evidence type="ECO:0000256" key="8">
    <source>
        <dbReference type="ARBA" id="ARBA00052101"/>
    </source>
</evidence>
<evidence type="ECO:0000259" key="13">
    <source>
        <dbReference type="Pfam" id="PF02782"/>
    </source>
</evidence>
<feature type="binding site" evidence="10">
    <location>
        <position position="267"/>
    </location>
    <ligand>
        <name>ATP</name>
        <dbReference type="ChEBI" id="CHEBI:30616"/>
    </ligand>
</feature>
<evidence type="ECO:0000256" key="9">
    <source>
        <dbReference type="ARBA" id="ARBA00054633"/>
    </source>
</evidence>
<comment type="pathway">
    <text evidence="1 10">Polyol metabolism; glycerol degradation via glycerol kinase pathway; sn-glycerol 3-phosphate from glycerol: step 1/1.</text>
</comment>
<dbReference type="GO" id="GO:0019563">
    <property type="term" value="P:glycerol catabolic process"/>
    <property type="evidence" value="ECO:0007669"/>
    <property type="project" value="UniProtKB-UniRule"/>
</dbReference>
<proteinExistence type="inferred from homology"/>
<accession>A0A061A1H3</accession>
<feature type="binding site" evidence="10">
    <location>
        <position position="83"/>
    </location>
    <ligand>
        <name>sn-glycerol 3-phosphate</name>
        <dbReference type="ChEBI" id="CHEBI:57597"/>
    </ligand>
</feature>
<evidence type="ECO:0000256" key="6">
    <source>
        <dbReference type="ARBA" id="ARBA00022798"/>
    </source>
</evidence>
<evidence type="ECO:0000256" key="11">
    <source>
        <dbReference type="RuleBase" id="RU003733"/>
    </source>
</evidence>
<dbReference type="InterPro" id="IPR018485">
    <property type="entry name" value="FGGY_C"/>
</dbReference>
<dbReference type="InterPro" id="IPR018483">
    <property type="entry name" value="Carb_kinase_FGGY_CS"/>
</dbReference>
<evidence type="ECO:0000256" key="3">
    <source>
        <dbReference type="ARBA" id="ARBA00022679"/>
    </source>
</evidence>
<feature type="binding site" evidence="10">
    <location>
        <position position="415"/>
    </location>
    <ligand>
        <name>ADP</name>
        <dbReference type="ChEBI" id="CHEBI:456216"/>
    </ligand>
</feature>
<feature type="binding site" evidence="10">
    <location>
        <position position="135"/>
    </location>
    <ligand>
        <name>sn-glycerol 3-phosphate</name>
        <dbReference type="ChEBI" id="CHEBI:57597"/>
    </ligand>
</feature>
<dbReference type="InterPro" id="IPR043129">
    <property type="entry name" value="ATPase_NBD"/>
</dbReference>
<feature type="binding site" evidence="10">
    <location>
        <position position="13"/>
    </location>
    <ligand>
        <name>ATP</name>
        <dbReference type="ChEBI" id="CHEBI:30616"/>
    </ligand>
</feature>
<comment type="function">
    <text evidence="9 10">Key enzyme in the regulation of glycerol uptake and metabolism. Catalyzes the phosphorylation of glycerol to yield sn-glycerol 3-phosphate.</text>
</comment>
<dbReference type="FunFam" id="3.30.420.40:FF:000008">
    <property type="entry name" value="Glycerol kinase"/>
    <property type="match status" value="1"/>
</dbReference>
<dbReference type="GO" id="GO:0006072">
    <property type="term" value="P:glycerol-3-phosphate metabolic process"/>
    <property type="evidence" value="ECO:0007669"/>
    <property type="project" value="InterPro"/>
</dbReference>